<name>A0A0A9CE61_ARUDO</name>
<proteinExistence type="predicted"/>
<dbReference type="EMBL" id="GBRH01225147">
    <property type="protein sequence ID" value="JAD72748.1"/>
    <property type="molecule type" value="Transcribed_RNA"/>
</dbReference>
<protein>
    <submittedName>
        <fullName evidence="1">Uncharacterized protein</fullName>
    </submittedName>
</protein>
<dbReference type="AlphaFoldDB" id="A0A0A9CE61"/>
<organism evidence="1">
    <name type="scientific">Arundo donax</name>
    <name type="common">Giant reed</name>
    <name type="synonym">Donax arundinaceus</name>
    <dbReference type="NCBI Taxonomy" id="35708"/>
    <lineage>
        <taxon>Eukaryota</taxon>
        <taxon>Viridiplantae</taxon>
        <taxon>Streptophyta</taxon>
        <taxon>Embryophyta</taxon>
        <taxon>Tracheophyta</taxon>
        <taxon>Spermatophyta</taxon>
        <taxon>Magnoliopsida</taxon>
        <taxon>Liliopsida</taxon>
        <taxon>Poales</taxon>
        <taxon>Poaceae</taxon>
        <taxon>PACMAD clade</taxon>
        <taxon>Arundinoideae</taxon>
        <taxon>Arundineae</taxon>
        <taxon>Arundo</taxon>
    </lineage>
</organism>
<reference evidence="1" key="2">
    <citation type="journal article" date="2015" name="Data Brief">
        <title>Shoot transcriptome of the giant reed, Arundo donax.</title>
        <authorList>
            <person name="Barrero R.A."/>
            <person name="Guerrero F.D."/>
            <person name="Moolhuijzen P."/>
            <person name="Goolsby J.A."/>
            <person name="Tidwell J."/>
            <person name="Bellgard S.E."/>
            <person name="Bellgard M.I."/>
        </authorList>
    </citation>
    <scope>NUCLEOTIDE SEQUENCE</scope>
    <source>
        <tissue evidence="1">Shoot tissue taken approximately 20 cm above the soil surface</tissue>
    </source>
</reference>
<accession>A0A0A9CE61</accession>
<reference evidence="1" key="1">
    <citation type="submission" date="2014-09" db="EMBL/GenBank/DDBJ databases">
        <authorList>
            <person name="Magalhaes I.L.F."/>
            <person name="Oliveira U."/>
            <person name="Santos F.R."/>
            <person name="Vidigal T.H.D.A."/>
            <person name="Brescovit A.D."/>
            <person name="Santos A.J."/>
        </authorList>
    </citation>
    <scope>NUCLEOTIDE SEQUENCE</scope>
    <source>
        <tissue evidence="1">Shoot tissue taken approximately 20 cm above the soil surface</tissue>
    </source>
</reference>
<evidence type="ECO:0000313" key="1">
    <source>
        <dbReference type="EMBL" id="JAD72748.1"/>
    </source>
</evidence>
<sequence length="40" mass="4397">MFSTMKHVFILIPIACDAIHDSVTKTQISISACLALHSPR</sequence>